<evidence type="ECO:0000313" key="5">
    <source>
        <dbReference type="Proteomes" id="UP000324781"/>
    </source>
</evidence>
<dbReference type="Gene3D" id="3.40.630.190">
    <property type="entry name" value="LCP protein"/>
    <property type="match status" value="1"/>
</dbReference>
<dbReference type="AlphaFoldDB" id="A0A1M6FNY8"/>
<dbReference type="PANTHER" id="PTHR33392:SF6">
    <property type="entry name" value="POLYISOPRENYL-TEICHOIC ACID--PEPTIDOGLYCAN TEICHOIC ACID TRANSFERASE TAGU"/>
    <property type="match status" value="1"/>
</dbReference>
<sequence length="362" mass="41300">MYRSKRARILISLFASIFVVFSSMLFFQSLSVGNANQEPYFPDDNPSAYSPEPTEETEPPEETEKPPELKLTNNQKYYKPLISPNSVNVLITASDVVGWNFDTILIMSIDKDAKAVKLLNLPRDIHIDYSDYVLNELKAKKPSFLNEKGINKINAAPSIGNAIEYKKNVGRFQRPYIDFLCDLIEEIFSIHIDDYAYVKVQGVRNIVDYFGGVYINVPILMNYQDPLQNLDIYIEPGPQTLNGRQAEGFLRFRQGWDEHGVWHSYGDLYRKKNQIAFVEAFIRQKVTLANLARINEIAQVIQKNIITSVTDLETVISYGALAEEAVREEFRMESLEIEYVEKRIGGVDYIVIKQEGAQGGDA</sequence>
<comment type="similarity">
    <text evidence="1">Belongs to the LytR/CpsA/Psr (LCP) family.</text>
</comment>
<dbReference type="RefSeq" id="WP_149678553.1">
    <property type="nucleotide sequence ID" value="NZ_DAONMB010000040.1"/>
</dbReference>
<dbReference type="Pfam" id="PF03816">
    <property type="entry name" value="LytR_cpsA_psr"/>
    <property type="match status" value="1"/>
</dbReference>
<dbReference type="InterPro" id="IPR004474">
    <property type="entry name" value="LytR_CpsA_psr"/>
</dbReference>
<protein>
    <submittedName>
        <fullName evidence="4">Transcriptional attenuator, LytR family</fullName>
    </submittedName>
</protein>
<dbReference type="EMBL" id="FQZP01000018">
    <property type="protein sequence ID" value="SHI99468.1"/>
    <property type="molecule type" value="Genomic_DNA"/>
</dbReference>
<proteinExistence type="inferred from homology"/>
<evidence type="ECO:0000259" key="3">
    <source>
        <dbReference type="Pfam" id="PF03816"/>
    </source>
</evidence>
<keyword evidence="5" id="KW-1185">Reference proteome</keyword>
<dbReference type="PANTHER" id="PTHR33392">
    <property type="entry name" value="POLYISOPRENYL-TEICHOIC ACID--PEPTIDOGLYCAN TEICHOIC ACID TRANSFERASE TAGU"/>
    <property type="match status" value="1"/>
</dbReference>
<dbReference type="OrthoDB" id="305468at2"/>
<gene>
    <name evidence="4" type="ORF">SAMN05444373_101837</name>
</gene>
<organism evidence="4 5">
    <name type="scientific">Thermoclostridium caenicola</name>
    <dbReference type="NCBI Taxonomy" id="659425"/>
    <lineage>
        <taxon>Bacteria</taxon>
        <taxon>Bacillati</taxon>
        <taxon>Bacillota</taxon>
        <taxon>Clostridia</taxon>
        <taxon>Eubacteriales</taxon>
        <taxon>Oscillospiraceae</taxon>
        <taxon>Thermoclostridium</taxon>
    </lineage>
</organism>
<name>A0A1M6FNY8_9FIRM</name>
<dbReference type="InterPro" id="IPR050922">
    <property type="entry name" value="LytR/CpsA/Psr_CW_biosynth"/>
</dbReference>
<feature type="region of interest" description="Disordered" evidence="2">
    <location>
        <begin position="38"/>
        <end position="68"/>
    </location>
</feature>
<accession>A0A1M6FNY8</accession>
<reference evidence="4 5" key="1">
    <citation type="submission" date="2016-11" db="EMBL/GenBank/DDBJ databases">
        <authorList>
            <person name="Varghese N."/>
            <person name="Submissions S."/>
        </authorList>
    </citation>
    <scope>NUCLEOTIDE SEQUENCE [LARGE SCALE GENOMIC DNA]</scope>
    <source>
        <strain evidence="4 5">DSM 19027</strain>
    </source>
</reference>
<evidence type="ECO:0000256" key="2">
    <source>
        <dbReference type="SAM" id="MobiDB-lite"/>
    </source>
</evidence>
<evidence type="ECO:0000256" key="1">
    <source>
        <dbReference type="ARBA" id="ARBA00006068"/>
    </source>
</evidence>
<dbReference type="NCBIfam" id="TIGR00350">
    <property type="entry name" value="lytR_cpsA_psr"/>
    <property type="match status" value="1"/>
</dbReference>
<evidence type="ECO:0000313" key="4">
    <source>
        <dbReference type="EMBL" id="SHI99468.1"/>
    </source>
</evidence>
<feature type="domain" description="Cell envelope-related transcriptional attenuator" evidence="3">
    <location>
        <begin position="102"/>
        <end position="284"/>
    </location>
</feature>
<dbReference type="Proteomes" id="UP000324781">
    <property type="component" value="Unassembled WGS sequence"/>
</dbReference>